<feature type="compositionally biased region" description="Basic and acidic residues" evidence="1">
    <location>
        <begin position="37"/>
        <end position="48"/>
    </location>
</feature>
<organism evidence="2 3">
    <name type="scientific">Rohdeia mirabilis</name>
    <dbReference type="NCBI Taxonomy" id="2528008"/>
    <lineage>
        <taxon>Bacteria</taxon>
        <taxon>Pseudomonadati</taxon>
        <taxon>Planctomycetota</taxon>
        <taxon>Planctomycetia</taxon>
        <taxon>Planctomycetia incertae sedis</taxon>
        <taxon>Rohdeia</taxon>
    </lineage>
</organism>
<name>A0A518CUM7_9BACT</name>
<keyword evidence="3" id="KW-1185">Reference proteome</keyword>
<sequence>MVEANTQGESGSSCRAAAPRIGCSETRAVVKRPLHGALDDTRPPDEPKLAGAPAVRPARRLSRRVRSRRRRARATSRPRPCRCAPRRWEGRAQFGQGRLEFGHIVFAVDERGLAVRRGGRLVVDQLVAGDRDLANAVLGAADTRHLRDDDCAVVACVQVAPLPLAAVVGATLLPALGVWQAAPLANFDEDPDLLLPSVDVDARDASGRLQPENLGIDAATLHPDQATSPAAERSWALSGGPATRSPEALTP</sequence>
<feature type="region of interest" description="Disordered" evidence="1">
    <location>
        <begin position="32"/>
        <end position="82"/>
    </location>
</feature>
<dbReference type="AlphaFoldDB" id="A0A518CUM7"/>
<accession>A0A518CUM7</accession>
<dbReference type="Proteomes" id="UP000319342">
    <property type="component" value="Chromosome"/>
</dbReference>
<protein>
    <submittedName>
        <fullName evidence="2">Uncharacterized protein</fullName>
    </submittedName>
</protein>
<reference evidence="2 3" key="1">
    <citation type="submission" date="2019-02" db="EMBL/GenBank/DDBJ databases">
        <title>Deep-cultivation of Planctomycetes and their phenomic and genomic characterization uncovers novel biology.</title>
        <authorList>
            <person name="Wiegand S."/>
            <person name="Jogler M."/>
            <person name="Boedeker C."/>
            <person name="Pinto D."/>
            <person name="Vollmers J."/>
            <person name="Rivas-Marin E."/>
            <person name="Kohn T."/>
            <person name="Peeters S.H."/>
            <person name="Heuer A."/>
            <person name="Rast P."/>
            <person name="Oberbeckmann S."/>
            <person name="Bunk B."/>
            <person name="Jeske O."/>
            <person name="Meyerdierks A."/>
            <person name="Storesund J.E."/>
            <person name="Kallscheuer N."/>
            <person name="Luecker S."/>
            <person name="Lage O.M."/>
            <person name="Pohl T."/>
            <person name="Merkel B.J."/>
            <person name="Hornburger P."/>
            <person name="Mueller R.-W."/>
            <person name="Bruemmer F."/>
            <person name="Labrenz M."/>
            <person name="Spormann A.M."/>
            <person name="Op den Camp H."/>
            <person name="Overmann J."/>
            <person name="Amann R."/>
            <person name="Jetten M.S.M."/>
            <person name="Mascher T."/>
            <person name="Medema M.H."/>
            <person name="Devos D.P."/>
            <person name="Kaster A.-K."/>
            <person name="Ovreas L."/>
            <person name="Rohde M."/>
            <person name="Galperin M.Y."/>
            <person name="Jogler C."/>
        </authorList>
    </citation>
    <scope>NUCLEOTIDE SEQUENCE [LARGE SCALE GENOMIC DNA]</scope>
    <source>
        <strain evidence="2 3">Pla163</strain>
    </source>
</reference>
<evidence type="ECO:0000256" key="1">
    <source>
        <dbReference type="SAM" id="MobiDB-lite"/>
    </source>
</evidence>
<feature type="compositionally biased region" description="Basic residues" evidence="1">
    <location>
        <begin position="57"/>
        <end position="80"/>
    </location>
</feature>
<gene>
    <name evidence="2" type="ORF">Pla163_00210</name>
</gene>
<feature type="region of interest" description="Disordered" evidence="1">
    <location>
        <begin position="213"/>
        <end position="251"/>
    </location>
</feature>
<evidence type="ECO:0000313" key="3">
    <source>
        <dbReference type="Proteomes" id="UP000319342"/>
    </source>
</evidence>
<dbReference type="EMBL" id="CP036290">
    <property type="protein sequence ID" value="QDU82927.1"/>
    <property type="molecule type" value="Genomic_DNA"/>
</dbReference>
<proteinExistence type="predicted"/>
<evidence type="ECO:0000313" key="2">
    <source>
        <dbReference type="EMBL" id="QDU82927.1"/>
    </source>
</evidence>